<feature type="binding site" evidence="10">
    <location>
        <position position="412"/>
    </location>
    <ligand>
        <name>[4Fe-4S] cluster</name>
        <dbReference type="ChEBI" id="CHEBI:49883"/>
        <note>4Fe-4S-S-AdoMet</note>
    </ligand>
</feature>
<dbReference type="EMBL" id="MGDD01000123">
    <property type="protein sequence ID" value="OGL46557.1"/>
    <property type="molecule type" value="Genomic_DNA"/>
</dbReference>
<feature type="binding site" evidence="10">
    <location>
        <position position="292"/>
    </location>
    <ligand>
        <name>substrate</name>
    </ligand>
</feature>
<evidence type="ECO:0000256" key="2">
    <source>
        <dbReference type="ARBA" id="ARBA00022485"/>
    </source>
</evidence>
<dbReference type="Gene3D" id="6.10.250.620">
    <property type="match status" value="1"/>
</dbReference>
<protein>
    <recommendedName>
        <fullName evidence="10">Phosphomethylpyrimidine synthase</fullName>
        <ecNumber evidence="10">4.1.99.17</ecNumber>
    </recommendedName>
    <alternativeName>
        <fullName evidence="10">Hydroxymethylpyrimidine phosphate synthase</fullName>
        <shortName evidence="10">HMP-P synthase</shortName>
        <shortName evidence="10">HMP-phosphate synthase</shortName>
        <shortName evidence="10">HMPP synthase</shortName>
    </alternativeName>
    <alternativeName>
        <fullName evidence="10">Thiamine biosynthesis protein ThiC</fullName>
    </alternativeName>
</protein>
<dbReference type="Pfam" id="PF01964">
    <property type="entry name" value="ThiC_Rad_SAM"/>
    <property type="match status" value="1"/>
</dbReference>
<dbReference type="AlphaFoldDB" id="A0A1F7S0C9"/>
<sequence length="430" mass="47371">MTQLEQAKAGKCTPEMKKVALYENVAVEQIREFVAAGKIVIPCNKNHKFEKITGIGSGLKTKVNANLGTSPDSCNSKEELKKMEIAIRMGADTVMDLSIGGDIDNIRRNLISESSVPVGTVPVYQAAVELFEQNKPFYSATIDFLYDIIEKQAKDGVDFMTIHCGLTLKGFDYLKRMGRVMDVVSRGGALLVEWMVHNHAENPFYTHFDRLLEISRRHDITISLGDGLRPGCLADATDNAQIEELNTLGELVKRCRDYGVQVMVEGPGHVPLDQIETNVKLQKSLCKDAPFYVLGPIVTDIAPGYDHITSAIGGALAAWAGADFLCYVTPSEHLRLPDLEDVRVGVVTAKIAAHAADIAKHIPGAAAKDLQMAIARKNLDWETQKNCSLDPEKMKVIRESRPPQDEEVCSMCGRFCSIKSIENISRETHS</sequence>
<feature type="binding site" evidence="10">
    <location>
        <position position="95"/>
    </location>
    <ligand>
        <name>substrate</name>
    </ligand>
</feature>
<dbReference type="GO" id="GO:0070284">
    <property type="term" value="F:phosphomethylpyrimidine synthase activity"/>
    <property type="evidence" value="ECO:0007669"/>
    <property type="project" value="UniProtKB-EC"/>
</dbReference>
<keyword evidence="3 10" id="KW-0949">S-adenosyl-L-methionine</keyword>
<evidence type="ECO:0000256" key="8">
    <source>
        <dbReference type="ARBA" id="ARBA00023014"/>
    </source>
</evidence>
<dbReference type="GO" id="GO:0009228">
    <property type="term" value="P:thiamine biosynthetic process"/>
    <property type="evidence" value="ECO:0007669"/>
    <property type="project" value="UniProtKB-UniRule"/>
</dbReference>
<dbReference type="InterPro" id="IPR002817">
    <property type="entry name" value="ThiC/BzaA/B"/>
</dbReference>
<feature type="binding site" evidence="10">
    <location>
        <position position="409"/>
    </location>
    <ligand>
        <name>[4Fe-4S] cluster</name>
        <dbReference type="ChEBI" id="CHEBI:49883"/>
        <note>4Fe-4S-S-AdoMet</note>
    </ligand>
</feature>
<dbReference type="Gene3D" id="3.20.20.540">
    <property type="entry name" value="Radical SAM ThiC family, central domain"/>
    <property type="match status" value="1"/>
</dbReference>
<comment type="pathway">
    <text evidence="10">Cofactor biosynthesis; thiamine diphosphate biosynthesis.</text>
</comment>
<dbReference type="EC" id="4.1.99.17" evidence="10"/>
<comment type="catalytic activity">
    <reaction evidence="10">
        <text>5-amino-1-(5-phospho-beta-D-ribosyl)imidazole + S-adenosyl-L-methionine = 4-amino-2-methyl-5-(phosphooxymethyl)pyrimidine + CO + 5'-deoxyadenosine + formate + L-methionine + 3 H(+)</text>
        <dbReference type="Rhea" id="RHEA:24840"/>
        <dbReference type="ChEBI" id="CHEBI:15378"/>
        <dbReference type="ChEBI" id="CHEBI:15740"/>
        <dbReference type="ChEBI" id="CHEBI:17245"/>
        <dbReference type="ChEBI" id="CHEBI:17319"/>
        <dbReference type="ChEBI" id="CHEBI:57844"/>
        <dbReference type="ChEBI" id="CHEBI:58354"/>
        <dbReference type="ChEBI" id="CHEBI:59789"/>
        <dbReference type="ChEBI" id="CHEBI:137981"/>
        <dbReference type="EC" id="4.1.99.17"/>
    </reaction>
</comment>
<keyword evidence="4 10" id="KW-0479">Metal-binding</keyword>
<dbReference type="GO" id="GO:0008270">
    <property type="term" value="F:zinc ion binding"/>
    <property type="evidence" value="ECO:0007669"/>
    <property type="project" value="UniProtKB-UniRule"/>
</dbReference>
<dbReference type="PANTHER" id="PTHR30557:SF1">
    <property type="entry name" value="PHOSPHOMETHYLPYRIMIDINE SYNTHASE, CHLOROPLASTIC"/>
    <property type="match status" value="1"/>
</dbReference>
<dbReference type="HAMAP" id="MF_00089">
    <property type="entry name" value="ThiC"/>
    <property type="match status" value="1"/>
</dbReference>
<evidence type="ECO:0000256" key="1">
    <source>
        <dbReference type="ARBA" id="ARBA00003175"/>
    </source>
</evidence>
<comment type="similarity">
    <text evidence="10">Belongs to the ThiC family.</text>
</comment>
<dbReference type="NCBIfam" id="TIGR00190">
    <property type="entry name" value="thiC"/>
    <property type="match status" value="1"/>
</dbReference>
<feature type="binding site" evidence="10">
    <location>
        <position position="269"/>
    </location>
    <ligand>
        <name>Zn(2+)</name>
        <dbReference type="ChEBI" id="CHEBI:29105"/>
    </ligand>
</feature>
<organism evidence="11 12">
    <name type="scientific">Candidatus Schekmanbacteria bacterium RBG_13_48_7</name>
    <dbReference type="NCBI Taxonomy" id="1817878"/>
    <lineage>
        <taxon>Bacteria</taxon>
        <taxon>Candidatus Schekmaniibacteriota</taxon>
    </lineage>
</organism>
<keyword evidence="9 10" id="KW-0456">Lyase</keyword>
<dbReference type="UniPathway" id="UPA00060"/>
<keyword evidence="6 10" id="KW-0784">Thiamine biosynthesis</keyword>
<dbReference type="Proteomes" id="UP000179266">
    <property type="component" value="Unassembled WGS sequence"/>
</dbReference>
<evidence type="ECO:0000256" key="9">
    <source>
        <dbReference type="ARBA" id="ARBA00023239"/>
    </source>
</evidence>
<reference evidence="11 12" key="1">
    <citation type="journal article" date="2016" name="Nat. Commun.">
        <title>Thousands of microbial genomes shed light on interconnected biogeochemical processes in an aquifer system.</title>
        <authorList>
            <person name="Anantharaman K."/>
            <person name="Brown C.T."/>
            <person name="Hug L.A."/>
            <person name="Sharon I."/>
            <person name="Castelle C.J."/>
            <person name="Probst A.J."/>
            <person name="Thomas B.C."/>
            <person name="Singh A."/>
            <person name="Wilkins M.J."/>
            <person name="Karaoz U."/>
            <person name="Brodie E.L."/>
            <person name="Williams K.H."/>
            <person name="Hubbard S.S."/>
            <person name="Banfield J.F."/>
        </authorList>
    </citation>
    <scope>NUCLEOTIDE SEQUENCE [LARGE SCALE GENOMIC DNA]</scope>
</reference>
<comment type="cofactor">
    <cofactor evidence="10">
        <name>[4Fe-4S] cluster</name>
        <dbReference type="ChEBI" id="CHEBI:49883"/>
    </cofactor>
    <text evidence="10">Binds 1 [4Fe-4S] cluster per subunit. The cluster is coordinated with 3 cysteines and an exchangeable S-adenosyl-L-methionine.</text>
</comment>
<proteinExistence type="inferred from homology"/>
<feature type="binding site" evidence="10">
    <location>
        <position position="163"/>
    </location>
    <ligand>
        <name>substrate</name>
    </ligand>
</feature>
<keyword evidence="7 10" id="KW-0408">Iron</keyword>
<dbReference type="InterPro" id="IPR037509">
    <property type="entry name" value="ThiC"/>
</dbReference>
<dbReference type="FunFam" id="3.20.20.540:FF:000001">
    <property type="entry name" value="Phosphomethylpyrimidine synthase"/>
    <property type="match status" value="1"/>
</dbReference>
<dbReference type="GO" id="GO:0009229">
    <property type="term" value="P:thiamine diphosphate biosynthetic process"/>
    <property type="evidence" value="ECO:0007669"/>
    <property type="project" value="UniProtKB-UniRule"/>
</dbReference>
<feature type="binding site" evidence="10">
    <location>
        <position position="416"/>
    </location>
    <ligand>
        <name>[4Fe-4S] cluster</name>
        <dbReference type="ChEBI" id="CHEBI:49883"/>
        <note>4Fe-4S-S-AdoMet</note>
    </ligand>
</feature>
<comment type="caution">
    <text evidence="11">The sequence shown here is derived from an EMBL/GenBank/DDBJ whole genome shotgun (WGS) entry which is preliminary data.</text>
</comment>
<feature type="binding site" evidence="10">
    <location>
        <begin position="185"/>
        <end position="187"/>
    </location>
    <ligand>
        <name>substrate</name>
    </ligand>
</feature>
<evidence type="ECO:0000256" key="4">
    <source>
        <dbReference type="ARBA" id="ARBA00022723"/>
    </source>
</evidence>
<dbReference type="InterPro" id="IPR038521">
    <property type="entry name" value="ThiC/Bza_core_dom"/>
</dbReference>
<dbReference type="SFLD" id="SFLDF00407">
    <property type="entry name" value="phosphomethylpyrimidine_syntha"/>
    <property type="match status" value="1"/>
</dbReference>
<feature type="binding site" evidence="10">
    <location>
        <position position="265"/>
    </location>
    <ligand>
        <name>substrate</name>
    </ligand>
</feature>
<comment type="function">
    <text evidence="1 10">Catalyzes the synthesis of the hydroxymethylpyrimidine phosphate (HMP-P) moiety of thiamine from aminoimidazole ribotide (AIR) in a radical S-adenosyl-L-methionine (SAM)-dependent reaction.</text>
</comment>
<feature type="binding site" evidence="10">
    <location>
        <begin position="226"/>
        <end position="229"/>
    </location>
    <ligand>
        <name>substrate</name>
    </ligand>
</feature>
<feature type="binding site" evidence="10">
    <location>
        <position position="124"/>
    </location>
    <ligand>
        <name>substrate</name>
    </ligand>
</feature>
<dbReference type="SFLD" id="SFLDS00113">
    <property type="entry name" value="Radical_SAM_Phosphomethylpyrim"/>
    <property type="match status" value="1"/>
</dbReference>
<dbReference type="GO" id="GO:0051539">
    <property type="term" value="F:4 iron, 4 sulfur cluster binding"/>
    <property type="evidence" value="ECO:0007669"/>
    <property type="project" value="UniProtKB-KW"/>
</dbReference>
<evidence type="ECO:0000256" key="5">
    <source>
        <dbReference type="ARBA" id="ARBA00022833"/>
    </source>
</evidence>
<evidence type="ECO:0000256" key="3">
    <source>
        <dbReference type="ARBA" id="ARBA00022691"/>
    </source>
</evidence>
<evidence type="ECO:0000256" key="10">
    <source>
        <dbReference type="HAMAP-Rule" id="MF_00089"/>
    </source>
</evidence>
<evidence type="ECO:0000256" key="6">
    <source>
        <dbReference type="ARBA" id="ARBA00022977"/>
    </source>
</evidence>
<feature type="binding site" evidence="10">
    <location>
        <position position="66"/>
    </location>
    <ligand>
        <name>substrate</name>
    </ligand>
</feature>
<name>A0A1F7S0C9_9BACT</name>
<evidence type="ECO:0000313" key="12">
    <source>
        <dbReference type="Proteomes" id="UP000179266"/>
    </source>
</evidence>
<dbReference type="PANTHER" id="PTHR30557">
    <property type="entry name" value="THIAMINE BIOSYNTHESIS PROTEIN THIC"/>
    <property type="match status" value="1"/>
</dbReference>
<evidence type="ECO:0000313" key="11">
    <source>
        <dbReference type="EMBL" id="OGL46557.1"/>
    </source>
</evidence>
<keyword evidence="2 10" id="KW-0004">4Fe-4S</keyword>
<gene>
    <name evidence="10" type="primary">thiC</name>
    <name evidence="11" type="ORF">A2161_22330</name>
</gene>
<feature type="binding site" evidence="10">
    <location>
        <position position="333"/>
    </location>
    <ligand>
        <name>Zn(2+)</name>
        <dbReference type="ChEBI" id="CHEBI:29105"/>
    </ligand>
</feature>
<keyword evidence="8 10" id="KW-0411">Iron-sulfur</keyword>
<dbReference type="NCBIfam" id="NF009895">
    <property type="entry name" value="PRK13352.1"/>
    <property type="match status" value="1"/>
</dbReference>
<accession>A0A1F7S0C9</accession>
<dbReference type="SFLD" id="SFLDG01114">
    <property type="entry name" value="phosphomethylpyrimidine_syntha"/>
    <property type="match status" value="1"/>
</dbReference>
<evidence type="ECO:0000256" key="7">
    <source>
        <dbReference type="ARBA" id="ARBA00023004"/>
    </source>
</evidence>
<dbReference type="GO" id="GO:0005829">
    <property type="term" value="C:cytosol"/>
    <property type="evidence" value="ECO:0007669"/>
    <property type="project" value="TreeGrafter"/>
</dbReference>
<keyword evidence="5 10" id="KW-0862">Zinc</keyword>